<dbReference type="OrthoDB" id="68483at2759"/>
<dbReference type="FunFam" id="1.10.510.10:FF:000571">
    <property type="entry name" value="Maternal embryonic leucine zipper kinase"/>
    <property type="match status" value="1"/>
</dbReference>
<name>A8PZR6_MALGO</name>
<comment type="similarity">
    <text evidence="4">Belongs to the protein kinase superfamily.</text>
</comment>
<protein>
    <recommendedName>
        <fullName evidence="6">Protein kinase domain-containing protein</fullName>
    </recommendedName>
</protein>
<keyword evidence="2 3" id="KW-0067">ATP-binding</keyword>
<dbReference type="RefSeq" id="XP_001730944.1">
    <property type="nucleotide sequence ID" value="XM_001730892.1"/>
</dbReference>
<dbReference type="STRING" id="425265.A8PZR6"/>
<keyword evidence="4" id="KW-0723">Serine/threonine-protein kinase</keyword>
<dbReference type="PROSITE" id="PS50011">
    <property type="entry name" value="PROTEIN_KINASE_DOM"/>
    <property type="match status" value="1"/>
</dbReference>
<feature type="domain" description="Protein kinase" evidence="6">
    <location>
        <begin position="15"/>
        <end position="298"/>
    </location>
</feature>
<dbReference type="GO" id="GO:0005737">
    <property type="term" value="C:cytoplasm"/>
    <property type="evidence" value="ECO:0007669"/>
    <property type="project" value="TreeGrafter"/>
</dbReference>
<dbReference type="InterPro" id="IPR000719">
    <property type="entry name" value="Prot_kinase_dom"/>
</dbReference>
<dbReference type="OMA" id="WANNARK"/>
<dbReference type="EMBL" id="AAYY01000006">
    <property type="protein sequence ID" value="EDP43730.1"/>
    <property type="molecule type" value="Genomic_DNA"/>
</dbReference>
<comment type="caution">
    <text evidence="7">The sequence shown here is derived from an EMBL/GenBank/DDBJ whole genome shotgun (WGS) entry which is preliminary data.</text>
</comment>
<dbReference type="PANTHER" id="PTHR24346:SF77">
    <property type="entry name" value="SERINE THREONINE PROTEIN KINASE"/>
    <property type="match status" value="1"/>
</dbReference>
<keyword evidence="1 3" id="KW-0547">Nucleotide-binding</keyword>
<dbReference type="SUPFAM" id="SSF56112">
    <property type="entry name" value="Protein kinase-like (PK-like)"/>
    <property type="match status" value="1"/>
</dbReference>
<proteinExistence type="inferred from homology"/>
<evidence type="ECO:0000259" key="6">
    <source>
        <dbReference type="PROSITE" id="PS50011"/>
    </source>
</evidence>
<evidence type="ECO:0000256" key="1">
    <source>
        <dbReference type="ARBA" id="ARBA00022741"/>
    </source>
</evidence>
<feature type="region of interest" description="Disordered" evidence="5">
    <location>
        <begin position="349"/>
        <end position="383"/>
    </location>
</feature>
<reference evidence="7 8" key="1">
    <citation type="journal article" date="2007" name="Proc. Natl. Acad. Sci. U.S.A.">
        <title>Dandruff-associated Malassezia genomes reveal convergent and divergent virulence traits shared with plant and human fungal pathogens.</title>
        <authorList>
            <person name="Xu J."/>
            <person name="Saunders C.W."/>
            <person name="Hu P."/>
            <person name="Grant R.A."/>
            <person name="Boekhout T."/>
            <person name="Kuramae E.E."/>
            <person name="Kronstad J.W."/>
            <person name="Deangelis Y.M."/>
            <person name="Reeder N.L."/>
            <person name="Johnstone K.R."/>
            <person name="Leland M."/>
            <person name="Fieno A.M."/>
            <person name="Begley W.M."/>
            <person name="Sun Y."/>
            <person name="Lacey M.P."/>
            <person name="Chaudhary T."/>
            <person name="Keough T."/>
            <person name="Chu L."/>
            <person name="Sears R."/>
            <person name="Yuan B."/>
            <person name="Dawson T.L.Jr."/>
        </authorList>
    </citation>
    <scope>NUCLEOTIDE SEQUENCE [LARGE SCALE GENOMIC DNA]</scope>
    <source>
        <strain evidence="8">ATCC MYA-4612 / CBS 7966</strain>
    </source>
</reference>
<feature type="binding site" evidence="3">
    <location>
        <position position="47"/>
    </location>
    <ligand>
        <name>ATP</name>
        <dbReference type="ChEBI" id="CHEBI:30616"/>
    </ligand>
</feature>
<dbReference type="Proteomes" id="UP000008837">
    <property type="component" value="Unassembled WGS sequence"/>
</dbReference>
<organism evidence="7 8">
    <name type="scientific">Malassezia globosa (strain ATCC MYA-4612 / CBS 7966)</name>
    <name type="common">Dandruff-associated fungus</name>
    <dbReference type="NCBI Taxonomy" id="425265"/>
    <lineage>
        <taxon>Eukaryota</taxon>
        <taxon>Fungi</taxon>
        <taxon>Dikarya</taxon>
        <taxon>Basidiomycota</taxon>
        <taxon>Ustilaginomycotina</taxon>
        <taxon>Malasseziomycetes</taxon>
        <taxon>Malasseziales</taxon>
        <taxon>Malasseziaceae</taxon>
        <taxon>Malassezia</taxon>
    </lineage>
</organism>
<keyword evidence="8" id="KW-1185">Reference proteome</keyword>
<dbReference type="PROSITE" id="PS00107">
    <property type="entry name" value="PROTEIN_KINASE_ATP"/>
    <property type="match status" value="1"/>
</dbReference>
<accession>A8PZR6</accession>
<dbReference type="InterPro" id="IPR017441">
    <property type="entry name" value="Protein_kinase_ATP_BS"/>
</dbReference>
<dbReference type="CDD" id="cd14008">
    <property type="entry name" value="STKc_LKB1_CaMKK"/>
    <property type="match status" value="1"/>
</dbReference>
<dbReference type="Gene3D" id="1.10.510.10">
    <property type="entry name" value="Transferase(Phosphotransferase) domain 1"/>
    <property type="match status" value="1"/>
</dbReference>
<dbReference type="GO" id="GO:0035556">
    <property type="term" value="P:intracellular signal transduction"/>
    <property type="evidence" value="ECO:0007669"/>
    <property type="project" value="TreeGrafter"/>
</dbReference>
<keyword evidence="4" id="KW-0418">Kinase</keyword>
<dbReference type="GeneID" id="5855251"/>
<evidence type="ECO:0000313" key="7">
    <source>
        <dbReference type="EMBL" id="EDP43730.1"/>
    </source>
</evidence>
<evidence type="ECO:0000256" key="3">
    <source>
        <dbReference type="PROSITE-ProRule" id="PRU10141"/>
    </source>
</evidence>
<dbReference type="PROSITE" id="PS00108">
    <property type="entry name" value="PROTEIN_KINASE_ST"/>
    <property type="match status" value="1"/>
</dbReference>
<dbReference type="InterPro" id="IPR008271">
    <property type="entry name" value="Ser/Thr_kinase_AS"/>
</dbReference>
<dbReference type="InParanoid" id="A8PZR6"/>
<dbReference type="PANTHER" id="PTHR24346">
    <property type="entry name" value="MAP/MICROTUBULE AFFINITY-REGULATING KINASE"/>
    <property type="match status" value="1"/>
</dbReference>
<evidence type="ECO:0000313" key="8">
    <source>
        <dbReference type="Proteomes" id="UP000008837"/>
    </source>
</evidence>
<dbReference type="GO" id="GO:0005524">
    <property type="term" value="F:ATP binding"/>
    <property type="evidence" value="ECO:0007669"/>
    <property type="project" value="UniProtKB-UniRule"/>
</dbReference>
<gene>
    <name evidence="7" type="ORF">MGL_1943</name>
</gene>
<dbReference type="KEGG" id="mgl:MGL_1943"/>
<evidence type="ECO:0000256" key="5">
    <source>
        <dbReference type="SAM" id="MobiDB-lite"/>
    </source>
</evidence>
<feature type="region of interest" description="Disordered" evidence="5">
    <location>
        <begin position="434"/>
        <end position="459"/>
    </location>
</feature>
<dbReference type="SMART" id="SM00220">
    <property type="entry name" value="S_TKc"/>
    <property type="match status" value="1"/>
</dbReference>
<dbReference type="GO" id="GO:0004674">
    <property type="term" value="F:protein serine/threonine kinase activity"/>
    <property type="evidence" value="ECO:0007669"/>
    <property type="project" value="UniProtKB-KW"/>
</dbReference>
<dbReference type="FunCoup" id="A8PZR6">
    <property type="interactions" value="337"/>
</dbReference>
<evidence type="ECO:0000256" key="2">
    <source>
        <dbReference type="ARBA" id="ARBA00022840"/>
    </source>
</evidence>
<evidence type="ECO:0000256" key="4">
    <source>
        <dbReference type="RuleBase" id="RU000304"/>
    </source>
</evidence>
<keyword evidence="4" id="KW-0808">Transferase</keyword>
<sequence length="477" mass="53449">MSVKLNDGSRQINQYHILKCLGRGMFATVHLGEFVDEDGQHQYVAIKEFDKRRLCRKRHMDMRVQMRGNLRAMNDKDPLYLVRTEVAILKKLCHPHVVRLYEALDDPDEDKLFLVFENCPGGPLYHIEPGKQSECIPEDKARIYFRQILSGLDYIHANGIVHRDIKPENILLVDDNQCKITDFGVSEMVLEPGDNRVKRSVGTPAFMSPELCRMGSKQSSHGCPDDVWALGVTLYTIVIGHLPFDRENLLDLYDAIQYDQPDLKGAPSAECRDLLLHMLDKSESTRITVKEIYNHPWVTQHGKEPMPLPAATVHANSELPEVTEEDLCCAVFRISSMFTVARAVSKFKRAGSRRDSRSTSASDDCDDHGQNPPKMRPKSVPGFGSSDIDNWDAIYEQSASFPTKSRQVQSPVQEIAMAMSPTTTMDRATTEPFCESLPQNDASPGIPLSASPDNASDPVICVSSPTEVDKIVSPFST</sequence>
<dbReference type="Pfam" id="PF00069">
    <property type="entry name" value="Pkinase"/>
    <property type="match status" value="1"/>
</dbReference>
<dbReference type="AlphaFoldDB" id="A8PZR6"/>
<dbReference type="VEuPathDB" id="FungiDB:MGL_1943"/>
<dbReference type="InterPro" id="IPR011009">
    <property type="entry name" value="Kinase-like_dom_sf"/>
</dbReference>